<evidence type="ECO:0000313" key="2">
    <source>
        <dbReference type="Proteomes" id="UP000252519"/>
    </source>
</evidence>
<accession>A0A368GNT0</accession>
<dbReference type="EMBL" id="JOJR01000123">
    <property type="protein sequence ID" value="RCN44655.1"/>
    <property type="molecule type" value="Genomic_DNA"/>
</dbReference>
<sequence>MIPAYLRQGHRYYIEVDNIGTHFIYKGIAVYSTGKRVYFGELSEDNDCTQFAGLGGIYQACEYNHFLLHANDRFHQRHQLDKFLKGELSCTPLEIADSIAILIKHDLANPRSEKWIGTYSKERDIAVFIGQGGKRKVYRRLWEEMRKKRQNPQMFEVMCEIKLEDAGRS</sequence>
<evidence type="ECO:0000313" key="1">
    <source>
        <dbReference type="EMBL" id="RCN44655.1"/>
    </source>
</evidence>
<protein>
    <submittedName>
        <fullName evidence="1">Uncharacterized protein</fullName>
    </submittedName>
</protein>
<proteinExistence type="predicted"/>
<reference evidence="1 2" key="1">
    <citation type="submission" date="2014-10" db="EMBL/GenBank/DDBJ databases">
        <title>Draft genome of the hookworm Ancylostoma caninum.</title>
        <authorList>
            <person name="Mitreva M."/>
        </authorList>
    </citation>
    <scope>NUCLEOTIDE SEQUENCE [LARGE SCALE GENOMIC DNA]</scope>
    <source>
        <strain evidence="1 2">Baltimore</strain>
    </source>
</reference>
<dbReference type="OrthoDB" id="5872405at2759"/>
<name>A0A368GNT0_ANCCA</name>
<dbReference type="AlphaFoldDB" id="A0A368GNT0"/>
<gene>
    <name evidence="1" type="ORF">ANCCAN_09300</name>
</gene>
<comment type="caution">
    <text evidence="1">The sequence shown here is derived from an EMBL/GenBank/DDBJ whole genome shotgun (WGS) entry which is preliminary data.</text>
</comment>
<organism evidence="1 2">
    <name type="scientific">Ancylostoma caninum</name>
    <name type="common">Dog hookworm</name>
    <dbReference type="NCBI Taxonomy" id="29170"/>
    <lineage>
        <taxon>Eukaryota</taxon>
        <taxon>Metazoa</taxon>
        <taxon>Ecdysozoa</taxon>
        <taxon>Nematoda</taxon>
        <taxon>Chromadorea</taxon>
        <taxon>Rhabditida</taxon>
        <taxon>Rhabditina</taxon>
        <taxon>Rhabditomorpha</taxon>
        <taxon>Strongyloidea</taxon>
        <taxon>Ancylostomatidae</taxon>
        <taxon>Ancylostomatinae</taxon>
        <taxon>Ancylostoma</taxon>
    </lineage>
</organism>
<dbReference type="Proteomes" id="UP000252519">
    <property type="component" value="Unassembled WGS sequence"/>
</dbReference>
<keyword evidence="2" id="KW-1185">Reference proteome</keyword>